<dbReference type="Proteomes" id="UP000176429">
    <property type="component" value="Unassembled WGS sequence"/>
</dbReference>
<sequence>MRASITSGEGNTFAPGNRRKRVTSLDFDSLQIKLASPADILAWSRGEVTKPETINYRTQRSEKNGLFDEKIFGPEKDYECYCGKYRGIRFKGIVCEKCGVEITRSIVRRERMGHIELASPVSHIWFLRSTPSRMGLILGMTASEIERVIYFAGYIITRVFEDERVRILKDIDSEFKAKIKQVKEEKTKEALKESFSTAKKTVEEMHEGQVLDEVEYHNFSLRYGTLFEAGIGAEAIYEIFKSLDLKILIANLIEDYERAATLEREKIAKRLSIVRSMISNNLRPEWMFMTRIPVIPPALRPMVPLDGGRFATSDVNDLYRRVINRNNRLRKLLDIKAPDVILRNEKRILQEAVDSLIDNSIRHSGGMSLSQAQRRPLKSLSDNLKGKKGLFRANLLGKRVDYSGRSVIVVGPELKLDQCGLPKLMALELFRPFVISKILERELAFNIRGAGRLIEDDIPEVWAILEEVIKDKYVLLNRAPTLHRLGIQAFRPVLIEGSAIQIHPLVCTAFNADFDGDQMAVHVPLSNEAQQEAKMIMASDKNVLKPGSGDPIVSAKLLDIILGCFWMTREVDNAKGKGKYFISPNAAITAFDFGLVDLRARIHVMTTNSGKYKGLSNVFETTTGRLLFNSVFPSDYPYINHEVDKKGMAGIVDDLIVKYGIENLPAILDRIKSFGFKYATYSGTTWGIDDVIIPKEKKTIVENAKKKADEVTRQYDMGLLSDDERARKKIEIWHGAKNEVEKSIPSTLDPLGSVYDMWKSGARGSLSQLTQMAGMKGLIATTAGETIEFPILSSMKEGLTPIEYFITTHGSRKGLADTALNTAKAGYLTRRLFDVAQDIVVSDENCGTKESIIVTNKSVTGMDISIAKAIRGRVLGKDAAKSDGTILFKKGHLLTKGDALALEKAGITEISVRSPLNCLSHGGVCGLCYGFDLGKDKLVDLGEAVGTVAAQAIGEPGTQLTMRTFHAGGAASVGGDITQGLPRVEEIFEKRKPKNPAAVSHSDGAVLDVVETEKERVISVLPDDSKEKSDYAVSKSRMPFVKTGDKVSKGQIITDGSADLDELFKYAGKDKTANYIIEEVSKLYELQGETVARKHIELIVRQMFSRRRIKDAGRTIFTDNDVVGASEIQTQNMKLDKDDQARAEPVIMGITEVALSRRSFLSAASFQHTTKVLINAAVRGYEDNLSGLKENVIIGRLIPAGTGFKESPKSQMIEKLQDELRTQEVAIEEQQKTAEVEEVHA</sequence>
<dbReference type="HAMAP" id="MF_01322">
    <property type="entry name" value="RNApol_bact_RpoC"/>
    <property type="match status" value="1"/>
</dbReference>
<evidence type="ECO:0000313" key="10">
    <source>
        <dbReference type="EMBL" id="OHA40034.1"/>
    </source>
</evidence>
<dbReference type="InterPro" id="IPR042102">
    <property type="entry name" value="RNA_pol_Rpb1_3_sf"/>
</dbReference>
<dbReference type="AlphaFoldDB" id="A0A1G2NVD5"/>
<dbReference type="Pfam" id="PF00623">
    <property type="entry name" value="RNA_pol_Rpb1_2"/>
    <property type="match status" value="2"/>
</dbReference>
<comment type="cofactor">
    <cofactor evidence="7">
        <name>Zn(2+)</name>
        <dbReference type="ChEBI" id="CHEBI:29105"/>
    </cofactor>
    <text evidence="7">Binds 2 Zn(2+) ions per subunit.</text>
</comment>
<evidence type="ECO:0000256" key="8">
    <source>
        <dbReference type="RuleBase" id="RU004279"/>
    </source>
</evidence>
<evidence type="ECO:0000256" key="3">
    <source>
        <dbReference type="ARBA" id="ARBA00022695"/>
    </source>
</evidence>
<dbReference type="Gene3D" id="2.40.40.20">
    <property type="match status" value="1"/>
</dbReference>
<dbReference type="CDD" id="cd02655">
    <property type="entry name" value="RNAP_beta'_C"/>
    <property type="match status" value="1"/>
</dbReference>
<dbReference type="Gene3D" id="1.10.132.30">
    <property type="match status" value="1"/>
</dbReference>
<dbReference type="SMART" id="SM00663">
    <property type="entry name" value="RPOLA_N"/>
    <property type="match status" value="1"/>
</dbReference>
<evidence type="ECO:0000256" key="7">
    <source>
        <dbReference type="HAMAP-Rule" id="MF_01322"/>
    </source>
</evidence>
<dbReference type="GO" id="GO:0003677">
    <property type="term" value="F:DNA binding"/>
    <property type="evidence" value="ECO:0007669"/>
    <property type="project" value="UniProtKB-UniRule"/>
</dbReference>
<dbReference type="InterPro" id="IPR000722">
    <property type="entry name" value="RNA_pol_asu"/>
</dbReference>
<comment type="caution">
    <text evidence="10">The sequence shown here is derived from an EMBL/GenBank/DDBJ whole genome shotgun (WGS) entry which is preliminary data.</text>
</comment>
<dbReference type="Gene3D" id="1.10.274.100">
    <property type="entry name" value="RNA polymerase Rpb1, domain 3"/>
    <property type="match status" value="2"/>
</dbReference>
<dbReference type="NCBIfam" id="TIGR02386">
    <property type="entry name" value="rpoC_TIGR"/>
    <property type="match status" value="1"/>
</dbReference>
<keyword evidence="3 7" id="KW-0548">Nucleotidyltransferase</keyword>
<dbReference type="EC" id="2.7.7.6" evidence="7"/>
<comment type="catalytic activity">
    <reaction evidence="6 7 8">
        <text>RNA(n) + a ribonucleoside 5'-triphosphate = RNA(n+1) + diphosphate</text>
        <dbReference type="Rhea" id="RHEA:21248"/>
        <dbReference type="Rhea" id="RHEA-COMP:14527"/>
        <dbReference type="Rhea" id="RHEA-COMP:17342"/>
        <dbReference type="ChEBI" id="CHEBI:33019"/>
        <dbReference type="ChEBI" id="CHEBI:61557"/>
        <dbReference type="ChEBI" id="CHEBI:140395"/>
        <dbReference type="EC" id="2.7.7.6"/>
    </reaction>
</comment>
<dbReference type="Pfam" id="PF04997">
    <property type="entry name" value="RNA_pol_Rpb1_1"/>
    <property type="match status" value="1"/>
</dbReference>
<evidence type="ECO:0000256" key="2">
    <source>
        <dbReference type="ARBA" id="ARBA00022679"/>
    </source>
</evidence>
<feature type="binding site" evidence="7">
    <location>
        <position position="918"/>
    </location>
    <ligand>
        <name>Zn(2+)</name>
        <dbReference type="ChEBI" id="CHEBI:29105"/>
        <label>2</label>
    </ligand>
</feature>
<feature type="binding site" evidence="7">
    <location>
        <position position="925"/>
    </location>
    <ligand>
        <name>Zn(2+)</name>
        <dbReference type="ChEBI" id="CHEBI:29105"/>
        <label>2</label>
    </ligand>
</feature>
<keyword evidence="4 7" id="KW-0479">Metal-binding</keyword>
<feature type="binding site" evidence="7">
    <location>
        <position position="98"/>
    </location>
    <ligand>
        <name>Zn(2+)</name>
        <dbReference type="ChEBI" id="CHEBI:29105"/>
        <label>1</label>
    </ligand>
</feature>
<feature type="binding site" evidence="7">
    <location>
        <position position="95"/>
    </location>
    <ligand>
        <name>Zn(2+)</name>
        <dbReference type="ChEBI" id="CHEBI:29105"/>
        <label>1</label>
    </ligand>
</feature>
<dbReference type="Pfam" id="PF04998">
    <property type="entry name" value="RNA_pol_Rpb1_5"/>
    <property type="match status" value="1"/>
</dbReference>
<keyword evidence="2 7" id="KW-0808">Transferase</keyword>
<dbReference type="Pfam" id="PF04983">
    <property type="entry name" value="RNA_pol_Rpb1_3"/>
    <property type="match status" value="1"/>
</dbReference>
<proteinExistence type="inferred from homology"/>
<feature type="binding site" evidence="7">
    <location>
        <position position="517"/>
    </location>
    <ligand>
        <name>Mg(2+)</name>
        <dbReference type="ChEBI" id="CHEBI:18420"/>
    </ligand>
</feature>
<dbReference type="InterPro" id="IPR007066">
    <property type="entry name" value="RNA_pol_Rpb1_3"/>
</dbReference>
<evidence type="ECO:0000256" key="4">
    <source>
        <dbReference type="ARBA" id="ARBA00022723"/>
    </source>
</evidence>
<dbReference type="Gene3D" id="4.10.860.120">
    <property type="entry name" value="RNA polymerase II, clamp domain"/>
    <property type="match status" value="1"/>
</dbReference>
<evidence type="ECO:0000259" key="9">
    <source>
        <dbReference type="SMART" id="SM00663"/>
    </source>
</evidence>
<feature type="binding site" evidence="7">
    <location>
        <position position="80"/>
    </location>
    <ligand>
        <name>Zn(2+)</name>
        <dbReference type="ChEBI" id="CHEBI:29105"/>
        <label>1</label>
    </ligand>
</feature>
<comment type="function">
    <text evidence="7 8">DNA-dependent RNA polymerase catalyzes the transcription of DNA into RNA using the four ribonucleoside triphosphates as substrates.</text>
</comment>
<dbReference type="InterPro" id="IPR044893">
    <property type="entry name" value="RNA_pol_Rpb1_clamp_domain"/>
</dbReference>
<evidence type="ECO:0000256" key="6">
    <source>
        <dbReference type="ARBA" id="ARBA00048552"/>
    </source>
</evidence>
<comment type="cofactor">
    <cofactor evidence="7">
        <name>Mg(2+)</name>
        <dbReference type="ChEBI" id="CHEBI:18420"/>
    </cofactor>
    <text evidence="7">Binds 1 Mg(2+) ion per subunit.</text>
</comment>
<name>A0A1G2NVD5_9BACT</name>
<dbReference type="InterPro" id="IPR007080">
    <property type="entry name" value="RNA_pol_Rpb1_1"/>
</dbReference>
<dbReference type="Gene3D" id="1.10.40.90">
    <property type="match status" value="1"/>
</dbReference>
<keyword evidence="5 7" id="KW-0804">Transcription</keyword>
<evidence type="ECO:0000256" key="5">
    <source>
        <dbReference type="ARBA" id="ARBA00023163"/>
    </source>
</evidence>
<feature type="binding site" evidence="7">
    <location>
        <position position="928"/>
    </location>
    <ligand>
        <name>Zn(2+)</name>
        <dbReference type="ChEBI" id="CHEBI:29105"/>
        <label>2</label>
    </ligand>
</feature>
<organism evidence="10 11">
    <name type="scientific">Candidatus Taylorbacteria bacterium RIFCSPLOWO2_02_FULL_46_40</name>
    <dbReference type="NCBI Taxonomy" id="1802329"/>
    <lineage>
        <taxon>Bacteria</taxon>
        <taxon>Candidatus Tayloriibacteriota</taxon>
    </lineage>
</organism>
<dbReference type="InterPro" id="IPR045867">
    <property type="entry name" value="DNA-dir_RpoC_beta_prime"/>
</dbReference>
<feature type="binding site" evidence="7">
    <location>
        <position position="515"/>
    </location>
    <ligand>
        <name>Mg(2+)</name>
        <dbReference type="ChEBI" id="CHEBI:18420"/>
    </ligand>
</feature>
<feature type="binding site" evidence="7">
    <location>
        <position position="82"/>
    </location>
    <ligand>
        <name>Zn(2+)</name>
        <dbReference type="ChEBI" id="CHEBI:29105"/>
        <label>1</label>
    </ligand>
</feature>
<dbReference type="EMBL" id="MHSH01000055">
    <property type="protein sequence ID" value="OHA40034.1"/>
    <property type="molecule type" value="Genomic_DNA"/>
</dbReference>
<dbReference type="InterPro" id="IPR007081">
    <property type="entry name" value="RNA_pol_Rpb1_5"/>
</dbReference>
<dbReference type="SUPFAM" id="SSF64484">
    <property type="entry name" value="beta and beta-prime subunits of DNA dependent RNA-polymerase"/>
    <property type="match status" value="1"/>
</dbReference>
<dbReference type="GO" id="GO:0003899">
    <property type="term" value="F:DNA-directed RNA polymerase activity"/>
    <property type="evidence" value="ECO:0007669"/>
    <property type="project" value="UniProtKB-UniRule"/>
</dbReference>
<dbReference type="GO" id="GO:0008270">
    <property type="term" value="F:zinc ion binding"/>
    <property type="evidence" value="ECO:0007669"/>
    <property type="project" value="UniProtKB-UniRule"/>
</dbReference>
<keyword evidence="1 7" id="KW-0240">DNA-directed RNA polymerase</keyword>
<protein>
    <recommendedName>
        <fullName evidence="7">DNA-directed RNA polymerase subunit beta'</fullName>
        <shortName evidence="7">RNAP subunit beta'</shortName>
        <ecNumber evidence="7">2.7.7.6</ecNumber>
    </recommendedName>
    <alternativeName>
        <fullName evidence="7">RNA polymerase subunit beta'</fullName>
    </alternativeName>
    <alternativeName>
        <fullName evidence="7">Transcriptase subunit beta'</fullName>
    </alternativeName>
</protein>
<evidence type="ECO:0000313" key="11">
    <source>
        <dbReference type="Proteomes" id="UP000176429"/>
    </source>
</evidence>
<dbReference type="Gene3D" id="2.40.50.100">
    <property type="match status" value="1"/>
</dbReference>
<evidence type="ECO:0000256" key="1">
    <source>
        <dbReference type="ARBA" id="ARBA00022478"/>
    </source>
</evidence>
<dbReference type="PANTHER" id="PTHR19376">
    <property type="entry name" value="DNA-DIRECTED RNA POLYMERASE"/>
    <property type="match status" value="1"/>
</dbReference>
<dbReference type="InterPro" id="IPR038120">
    <property type="entry name" value="Rpb1_funnel_sf"/>
</dbReference>
<accession>A0A1G2NVD5</accession>
<feature type="domain" description="RNA polymerase N-terminal" evidence="9">
    <location>
        <begin position="285"/>
        <end position="568"/>
    </location>
</feature>
<dbReference type="Gene3D" id="1.10.1790.20">
    <property type="match status" value="1"/>
</dbReference>
<comment type="subunit">
    <text evidence="7">The RNAP catalytic core consists of 2 alpha, 1 beta, 1 beta' and 1 omega subunit. When a sigma factor is associated with the core the holoenzyme is formed, which can initiate transcription.</text>
</comment>
<dbReference type="PANTHER" id="PTHR19376:SF54">
    <property type="entry name" value="DNA-DIRECTED RNA POLYMERASE SUBUNIT BETA"/>
    <property type="match status" value="1"/>
</dbReference>
<dbReference type="InterPro" id="IPR012754">
    <property type="entry name" value="DNA-dir_RpoC_beta_prime_bact"/>
</dbReference>
<reference evidence="10 11" key="1">
    <citation type="journal article" date="2016" name="Nat. Commun.">
        <title>Thousands of microbial genomes shed light on interconnected biogeochemical processes in an aquifer system.</title>
        <authorList>
            <person name="Anantharaman K."/>
            <person name="Brown C.T."/>
            <person name="Hug L.A."/>
            <person name="Sharon I."/>
            <person name="Castelle C.J."/>
            <person name="Probst A.J."/>
            <person name="Thomas B.C."/>
            <person name="Singh A."/>
            <person name="Wilkins M.J."/>
            <person name="Karaoz U."/>
            <person name="Brodie E.L."/>
            <person name="Williams K.H."/>
            <person name="Hubbard S.S."/>
            <person name="Banfield J.F."/>
        </authorList>
    </citation>
    <scope>NUCLEOTIDE SEQUENCE [LARGE SCALE GENOMIC DNA]</scope>
</reference>
<feature type="binding site" evidence="7">
    <location>
        <position position="846"/>
    </location>
    <ligand>
        <name>Zn(2+)</name>
        <dbReference type="ChEBI" id="CHEBI:29105"/>
        <label>2</label>
    </ligand>
</feature>
<keyword evidence="7" id="KW-0460">Magnesium</keyword>
<feature type="binding site" evidence="7">
    <location>
        <position position="513"/>
    </location>
    <ligand>
        <name>Mg(2+)</name>
        <dbReference type="ChEBI" id="CHEBI:18420"/>
    </ligand>
</feature>
<dbReference type="InterPro" id="IPR007083">
    <property type="entry name" value="RNA_pol_Rpb1_4"/>
</dbReference>
<dbReference type="GO" id="GO:0000428">
    <property type="term" value="C:DNA-directed RNA polymerase complex"/>
    <property type="evidence" value="ECO:0007669"/>
    <property type="project" value="UniProtKB-KW"/>
</dbReference>
<dbReference type="Pfam" id="PF05000">
    <property type="entry name" value="RNA_pol_Rpb1_4"/>
    <property type="match status" value="1"/>
</dbReference>
<comment type="similarity">
    <text evidence="7 8">Belongs to the RNA polymerase beta' chain family.</text>
</comment>
<dbReference type="Gene3D" id="1.10.150.390">
    <property type="match status" value="1"/>
</dbReference>
<dbReference type="GO" id="GO:0000287">
    <property type="term" value="F:magnesium ion binding"/>
    <property type="evidence" value="ECO:0007669"/>
    <property type="project" value="UniProtKB-UniRule"/>
</dbReference>
<gene>
    <name evidence="7" type="primary">rpoC</name>
    <name evidence="10" type="ORF">A3H68_03780</name>
</gene>
<keyword evidence="7" id="KW-0862">Zinc</keyword>
<dbReference type="GO" id="GO:0006351">
    <property type="term" value="P:DNA-templated transcription"/>
    <property type="evidence" value="ECO:0007669"/>
    <property type="project" value="UniProtKB-UniRule"/>
</dbReference>
<dbReference type="InterPro" id="IPR006592">
    <property type="entry name" value="RNA_pol_N"/>
</dbReference>
<dbReference type="CDD" id="cd01609">
    <property type="entry name" value="RNAP_beta'_N"/>
    <property type="match status" value="1"/>
</dbReference>